<evidence type="ECO:0000259" key="4">
    <source>
        <dbReference type="PROSITE" id="PS50893"/>
    </source>
</evidence>
<evidence type="ECO:0000256" key="3">
    <source>
        <dbReference type="ARBA" id="ARBA00022840"/>
    </source>
</evidence>
<protein>
    <submittedName>
        <fullName evidence="5">ABC-type nitrate/sulfonate/bicarbonate transport system ATPase subunit</fullName>
    </submittedName>
</protein>
<dbReference type="RefSeq" id="WP_023055489.1">
    <property type="nucleotide sequence ID" value="NZ_JAUSTN010000002.1"/>
</dbReference>
<keyword evidence="6" id="KW-1185">Reference proteome</keyword>
<dbReference type="CDD" id="cd03293">
    <property type="entry name" value="ABC_NrtD_SsuB_transporters"/>
    <property type="match status" value="1"/>
</dbReference>
<keyword evidence="2" id="KW-0547">Nucleotide-binding</keyword>
<dbReference type="Pfam" id="PF00005">
    <property type="entry name" value="ABC_tran"/>
    <property type="match status" value="1"/>
</dbReference>
<dbReference type="SMART" id="SM00382">
    <property type="entry name" value="AAA"/>
    <property type="match status" value="1"/>
</dbReference>
<evidence type="ECO:0000256" key="2">
    <source>
        <dbReference type="ARBA" id="ARBA00022741"/>
    </source>
</evidence>
<dbReference type="SUPFAM" id="SSF52540">
    <property type="entry name" value="P-loop containing nucleoside triphosphate hydrolases"/>
    <property type="match status" value="1"/>
</dbReference>
<dbReference type="Proteomes" id="UP001236559">
    <property type="component" value="Unassembled WGS sequence"/>
</dbReference>
<dbReference type="InterPro" id="IPR027417">
    <property type="entry name" value="P-loop_NTPase"/>
</dbReference>
<sequence length="254" mass="28770">MSEENIILKVENVDKSFDEKKVLEDIDIYLNKGELISLVGVSGSGKTTLFNIIAGLLKPDKGKVFLKGQDITGISGKVSYMLQKDLLLPYMSIIDNVGLPLVLRGKNKKEAREEVKKFFKEFGLEGTENFYPSELSGGMAQRAALLRTYVFSNEVALLDEPFSALDAITKSSIHKWYKNIIKDIGLSTIFITHDIEEAIKLSNRIYILGKNPGKIIEELKIEEGFGQNYFENKKFIEYKKYIINKLDKIEANED</sequence>
<keyword evidence="3" id="KW-0067">ATP-binding</keyword>
<gene>
    <name evidence="5" type="ORF">J2S72_000417</name>
</gene>
<evidence type="ECO:0000256" key="1">
    <source>
        <dbReference type="ARBA" id="ARBA00022448"/>
    </source>
</evidence>
<proteinExistence type="predicted"/>
<comment type="caution">
    <text evidence="5">The sequence shown here is derived from an EMBL/GenBank/DDBJ whole genome shotgun (WGS) entry which is preliminary data.</text>
</comment>
<dbReference type="InterPro" id="IPR017871">
    <property type="entry name" value="ABC_transporter-like_CS"/>
</dbReference>
<evidence type="ECO:0000313" key="6">
    <source>
        <dbReference type="Proteomes" id="UP001236559"/>
    </source>
</evidence>
<dbReference type="PROSITE" id="PS50893">
    <property type="entry name" value="ABC_TRANSPORTER_2"/>
    <property type="match status" value="1"/>
</dbReference>
<keyword evidence="1" id="KW-0813">Transport</keyword>
<dbReference type="PANTHER" id="PTHR42788">
    <property type="entry name" value="TAURINE IMPORT ATP-BINDING PROTEIN-RELATED"/>
    <property type="match status" value="1"/>
</dbReference>
<feature type="domain" description="ABC transporter" evidence="4">
    <location>
        <begin position="8"/>
        <end position="235"/>
    </location>
</feature>
<dbReference type="PANTHER" id="PTHR42788:SF2">
    <property type="entry name" value="ABC TRANSPORTER ATP-BINDING PROTEIN"/>
    <property type="match status" value="1"/>
</dbReference>
<reference evidence="5 6" key="1">
    <citation type="submission" date="2023-07" db="EMBL/GenBank/DDBJ databases">
        <title>Genomic Encyclopedia of Type Strains, Phase IV (KMG-IV): sequencing the most valuable type-strain genomes for metagenomic binning, comparative biology and taxonomic classification.</title>
        <authorList>
            <person name="Goeker M."/>
        </authorList>
    </citation>
    <scope>NUCLEOTIDE SEQUENCE [LARGE SCALE GENOMIC DNA]</scope>
    <source>
        <strain evidence="5 6">DSM 22616</strain>
    </source>
</reference>
<dbReference type="Gene3D" id="3.40.50.300">
    <property type="entry name" value="P-loop containing nucleotide triphosphate hydrolases"/>
    <property type="match status" value="1"/>
</dbReference>
<organism evidence="5 6">
    <name type="scientific">Peptoniphilus koenoeneniae</name>
    <dbReference type="NCBI Taxonomy" id="507751"/>
    <lineage>
        <taxon>Bacteria</taxon>
        <taxon>Bacillati</taxon>
        <taxon>Bacillota</taxon>
        <taxon>Tissierellia</taxon>
        <taxon>Tissierellales</taxon>
        <taxon>Peptoniphilaceae</taxon>
        <taxon>Peptoniphilus</taxon>
    </lineage>
</organism>
<dbReference type="InterPro" id="IPR050166">
    <property type="entry name" value="ABC_transporter_ATP-bind"/>
</dbReference>
<dbReference type="InterPro" id="IPR003439">
    <property type="entry name" value="ABC_transporter-like_ATP-bd"/>
</dbReference>
<evidence type="ECO:0000313" key="5">
    <source>
        <dbReference type="EMBL" id="MDQ0274409.1"/>
    </source>
</evidence>
<accession>A0ABU0AT12</accession>
<dbReference type="InterPro" id="IPR003593">
    <property type="entry name" value="AAA+_ATPase"/>
</dbReference>
<name>A0ABU0AT12_9FIRM</name>
<dbReference type="PROSITE" id="PS00211">
    <property type="entry name" value="ABC_TRANSPORTER_1"/>
    <property type="match status" value="1"/>
</dbReference>
<dbReference type="EMBL" id="JAUSTN010000002">
    <property type="protein sequence ID" value="MDQ0274409.1"/>
    <property type="molecule type" value="Genomic_DNA"/>
</dbReference>